<comment type="caution">
    <text evidence="1">The sequence shown here is derived from an EMBL/GenBank/DDBJ whole genome shotgun (WGS) entry which is preliminary data.</text>
</comment>
<keyword evidence="2" id="KW-1185">Reference proteome</keyword>
<dbReference type="EMBL" id="CM042016">
    <property type="protein sequence ID" value="KAI3698397.1"/>
    <property type="molecule type" value="Genomic_DNA"/>
</dbReference>
<protein>
    <submittedName>
        <fullName evidence="1">Uncharacterized protein</fullName>
    </submittedName>
</protein>
<name>A0ACB8ZLI2_CICIN</name>
<dbReference type="Proteomes" id="UP001055811">
    <property type="component" value="Linkage Group LG08"/>
</dbReference>
<evidence type="ECO:0000313" key="2">
    <source>
        <dbReference type="Proteomes" id="UP001055811"/>
    </source>
</evidence>
<gene>
    <name evidence="1" type="ORF">L2E82_41913</name>
</gene>
<reference evidence="1 2" key="2">
    <citation type="journal article" date="2022" name="Mol. Ecol. Resour.">
        <title>The genomes of chicory, endive, great burdock and yacon provide insights into Asteraceae paleo-polyploidization history and plant inulin production.</title>
        <authorList>
            <person name="Fan W."/>
            <person name="Wang S."/>
            <person name="Wang H."/>
            <person name="Wang A."/>
            <person name="Jiang F."/>
            <person name="Liu H."/>
            <person name="Zhao H."/>
            <person name="Xu D."/>
            <person name="Zhang Y."/>
        </authorList>
    </citation>
    <scope>NUCLEOTIDE SEQUENCE [LARGE SCALE GENOMIC DNA]</scope>
    <source>
        <strain evidence="2">cv. Punajuju</strain>
        <tissue evidence="1">Leaves</tissue>
    </source>
</reference>
<sequence length="515" mass="59702">MGALTSSHHKRDAEFQSSSPSGSRYANGHPHISKKLKSSSWYSTLMAPKESSVSRLSRYPQVTPIFREIHAPCRVLKGFTAKSKRLDSSRSENIRQKRNIFGNWMGNFFRTWYKSVKKAVAGSRKLVKFEKEDVTDVDDAQTVNDDNAASEDSGVEEISMVEDEREDINKSGELQDIISKFRRLDQETEENISFQPSTSARVVSQPRDRKTLDTLSLNQPDDSDVDASLPYHMKLLNESAEKHDISLRRLRYEIKLQEQKKASYKQLHPAKKEEDAVIEPFRPLTEDEKEMVANAFSNSSRRKVLVTHENSNITVTGEVLQCLRPGAWLNDEVINVYLELLKERENKEPEKFLKCHFFNTFFYKKLVSGNFGYDYKSVRRWTTQRKLGYSLLECDKIFIPVHKETHWCLAVINKKEEKFQYLDSLGGVDKQVMGALAKYIVDEVKDKNGEDIDVSSWKQEYVKDLPKQENGFDCGVFMIKYADFYSRGVDLCFKQEHMPYFRLRTAKEILRLRAD</sequence>
<organism evidence="1 2">
    <name type="scientific">Cichorium intybus</name>
    <name type="common">Chicory</name>
    <dbReference type="NCBI Taxonomy" id="13427"/>
    <lineage>
        <taxon>Eukaryota</taxon>
        <taxon>Viridiplantae</taxon>
        <taxon>Streptophyta</taxon>
        <taxon>Embryophyta</taxon>
        <taxon>Tracheophyta</taxon>
        <taxon>Spermatophyta</taxon>
        <taxon>Magnoliopsida</taxon>
        <taxon>eudicotyledons</taxon>
        <taxon>Gunneridae</taxon>
        <taxon>Pentapetalae</taxon>
        <taxon>asterids</taxon>
        <taxon>campanulids</taxon>
        <taxon>Asterales</taxon>
        <taxon>Asteraceae</taxon>
        <taxon>Cichorioideae</taxon>
        <taxon>Cichorieae</taxon>
        <taxon>Cichoriinae</taxon>
        <taxon>Cichorium</taxon>
    </lineage>
</organism>
<proteinExistence type="predicted"/>
<reference evidence="2" key="1">
    <citation type="journal article" date="2022" name="Mol. Ecol. Resour.">
        <title>The genomes of chicory, endive, great burdock and yacon provide insights into Asteraceae palaeo-polyploidization history and plant inulin production.</title>
        <authorList>
            <person name="Fan W."/>
            <person name="Wang S."/>
            <person name="Wang H."/>
            <person name="Wang A."/>
            <person name="Jiang F."/>
            <person name="Liu H."/>
            <person name="Zhao H."/>
            <person name="Xu D."/>
            <person name="Zhang Y."/>
        </authorList>
    </citation>
    <scope>NUCLEOTIDE SEQUENCE [LARGE SCALE GENOMIC DNA]</scope>
    <source>
        <strain evidence="2">cv. Punajuju</strain>
    </source>
</reference>
<evidence type="ECO:0000313" key="1">
    <source>
        <dbReference type="EMBL" id="KAI3698397.1"/>
    </source>
</evidence>
<accession>A0ACB8ZLI2</accession>